<keyword evidence="2" id="KW-1185">Reference proteome</keyword>
<evidence type="ECO:0000313" key="1">
    <source>
        <dbReference type="EMBL" id="KAK4832899.1"/>
    </source>
</evidence>
<proteinExistence type="predicted"/>
<reference evidence="1 2" key="1">
    <citation type="journal article" date="2023" name="J. Hered.">
        <title>Chromosome-level genome of the wood stork (Mycteria americana) provides insight into avian chromosome evolution.</title>
        <authorList>
            <person name="Flamio R. Jr."/>
            <person name="Ramstad K.M."/>
        </authorList>
    </citation>
    <scope>NUCLEOTIDE SEQUENCE [LARGE SCALE GENOMIC DNA]</scope>
    <source>
        <strain evidence="1">JAX WOST 10</strain>
    </source>
</reference>
<sequence>MHSTKAIFFVKPRTYSFDFSKAFFAEHEFWILLARRLQQAEFIQTSEEIPCLAGVKTCNSTRIRLFHIHLDPGLRTGEAGCKYHSEGRITTTLAEEINGDEDESEQACLCSQCYPLFKYTLNYTSVTAWKCFCCLNTGNIVPLKSQEALRTRAFKRQRAFFEFNHMFKHYETYPQLKKTEENGSQSQGVAPGPMKAQLLHWQSCTAMGRRARLWANPETQMPICPVPAAICSSRSVKHWPLFVTKGNSKFTDIMEGSYWRRPDRHGQNIIIKQRTQHPTTALQLHDLSRCKTGFNHLNGHLRCPSLDTLQHLNVFLVVRGPKMKTVFKVQPHQCQVQRDNHFPSPAGHTISDTSQDAVGLLGHLDTLLAHTIDQHPQVLFHQAAFQPLCPKPVALHGVVVTQMQDPALAESHTTGLGPSIQPVQPPLQSLPTLKQINTPAQLRVICKLTEGALHPLIQIIDKDMKQNWPQY</sequence>
<gene>
    <name evidence="1" type="ORF">QYF61_026542</name>
</gene>
<evidence type="ECO:0000313" key="2">
    <source>
        <dbReference type="Proteomes" id="UP001333110"/>
    </source>
</evidence>
<comment type="caution">
    <text evidence="1">The sequence shown here is derived from an EMBL/GenBank/DDBJ whole genome shotgun (WGS) entry which is preliminary data.</text>
</comment>
<organism evidence="1 2">
    <name type="scientific">Mycteria americana</name>
    <name type="common">Wood stork</name>
    <dbReference type="NCBI Taxonomy" id="33587"/>
    <lineage>
        <taxon>Eukaryota</taxon>
        <taxon>Metazoa</taxon>
        <taxon>Chordata</taxon>
        <taxon>Craniata</taxon>
        <taxon>Vertebrata</taxon>
        <taxon>Euteleostomi</taxon>
        <taxon>Archelosauria</taxon>
        <taxon>Archosauria</taxon>
        <taxon>Dinosauria</taxon>
        <taxon>Saurischia</taxon>
        <taxon>Theropoda</taxon>
        <taxon>Coelurosauria</taxon>
        <taxon>Aves</taxon>
        <taxon>Neognathae</taxon>
        <taxon>Neoaves</taxon>
        <taxon>Aequornithes</taxon>
        <taxon>Ciconiiformes</taxon>
        <taxon>Ciconiidae</taxon>
        <taxon>Mycteria</taxon>
    </lineage>
</organism>
<dbReference type="Proteomes" id="UP001333110">
    <property type="component" value="Unassembled WGS sequence"/>
</dbReference>
<dbReference type="EMBL" id="JAUNZN010000001">
    <property type="protein sequence ID" value="KAK4832899.1"/>
    <property type="molecule type" value="Genomic_DNA"/>
</dbReference>
<name>A0AAN7NZX0_MYCAM</name>
<protein>
    <submittedName>
        <fullName evidence="1">Uncharacterized protein</fullName>
    </submittedName>
</protein>
<dbReference type="AlphaFoldDB" id="A0AAN7NZX0"/>
<accession>A0AAN7NZX0</accession>